<name>A0A4R4RRZ1_9ACTN</name>
<feature type="transmembrane region" description="Helical" evidence="5">
    <location>
        <begin position="129"/>
        <end position="152"/>
    </location>
</feature>
<dbReference type="Proteomes" id="UP000295621">
    <property type="component" value="Unassembled WGS sequence"/>
</dbReference>
<keyword evidence="2 5" id="KW-0812">Transmembrane</keyword>
<feature type="transmembrane region" description="Helical" evidence="5">
    <location>
        <begin position="158"/>
        <end position="181"/>
    </location>
</feature>
<organism evidence="7 8">
    <name type="scientific">Jiangella ureilytica</name>
    <dbReference type="NCBI Taxonomy" id="2530374"/>
    <lineage>
        <taxon>Bacteria</taxon>
        <taxon>Bacillati</taxon>
        <taxon>Actinomycetota</taxon>
        <taxon>Actinomycetes</taxon>
        <taxon>Jiangellales</taxon>
        <taxon>Jiangellaceae</taxon>
        <taxon>Jiangella</taxon>
    </lineage>
</organism>
<dbReference type="EMBL" id="SMKL01000013">
    <property type="protein sequence ID" value="TDC52771.1"/>
    <property type="molecule type" value="Genomic_DNA"/>
</dbReference>
<keyword evidence="4 5" id="KW-0472">Membrane</keyword>
<gene>
    <name evidence="7" type="ORF">E1212_07925</name>
</gene>
<feature type="transmembrane region" description="Helical" evidence="5">
    <location>
        <begin position="241"/>
        <end position="263"/>
    </location>
</feature>
<sequence>MRAPYLRLFAMLLLVATAIGMLRPMVSYRALELGATPSQLGLITAAHGVLSLLVAIPAGRLVDRLGEPPFVLTGAGVIAGVSLGSVAASNLWALGMAQALLGAGQIICLIGAQSLVTQGASQEERDKRFGTFAIVVAFGQTAGPALAGLLAGPAEVSIVGVFLVAGGIGAGATLLALPLLLRPARIEPVTGAAGQDSFLPALRRIMRTPGIPPGMVVSLTLLASHDILIAYLPAYGEANDIPVATVTAMLAANGAVAMATRVMMVPLIRALGHRLLLICCLGCGAGGLLAVPQFDEPAPLFALMAATGIGIGLGNPLTLSWIAGHSPLGLRATTLGMRMSANRLGQVAIPAAIGVIGGAAGIGAVFVVTGLMVGASATVVGGSAFGREAS</sequence>
<dbReference type="InterPro" id="IPR036259">
    <property type="entry name" value="MFS_trans_sf"/>
</dbReference>
<keyword evidence="8" id="KW-1185">Reference proteome</keyword>
<dbReference type="SUPFAM" id="SSF103473">
    <property type="entry name" value="MFS general substrate transporter"/>
    <property type="match status" value="1"/>
</dbReference>
<evidence type="ECO:0000256" key="2">
    <source>
        <dbReference type="ARBA" id="ARBA00022692"/>
    </source>
</evidence>
<proteinExistence type="predicted"/>
<dbReference type="RefSeq" id="WP_131981051.1">
    <property type="nucleotide sequence ID" value="NZ_SMKL01000013.1"/>
</dbReference>
<dbReference type="Gene3D" id="1.20.1250.20">
    <property type="entry name" value="MFS general substrate transporter like domains"/>
    <property type="match status" value="1"/>
</dbReference>
<comment type="caution">
    <text evidence="7">The sequence shown here is derived from an EMBL/GenBank/DDBJ whole genome shotgun (WGS) entry which is preliminary data.</text>
</comment>
<feature type="transmembrane region" description="Helical" evidence="5">
    <location>
        <begin position="99"/>
        <end position="117"/>
    </location>
</feature>
<evidence type="ECO:0000256" key="5">
    <source>
        <dbReference type="SAM" id="Phobius"/>
    </source>
</evidence>
<dbReference type="GO" id="GO:0005886">
    <property type="term" value="C:plasma membrane"/>
    <property type="evidence" value="ECO:0007669"/>
    <property type="project" value="UniProtKB-SubCell"/>
</dbReference>
<evidence type="ECO:0000256" key="3">
    <source>
        <dbReference type="ARBA" id="ARBA00022989"/>
    </source>
</evidence>
<accession>A0A4R4RRZ1</accession>
<dbReference type="GO" id="GO:0022857">
    <property type="term" value="F:transmembrane transporter activity"/>
    <property type="evidence" value="ECO:0007669"/>
    <property type="project" value="InterPro"/>
</dbReference>
<dbReference type="PROSITE" id="PS50850">
    <property type="entry name" value="MFS"/>
    <property type="match status" value="1"/>
</dbReference>
<protein>
    <submittedName>
        <fullName evidence="7">MFS transporter</fullName>
    </submittedName>
</protein>
<feature type="transmembrane region" description="Helical" evidence="5">
    <location>
        <begin position="40"/>
        <end position="58"/>
    </location>
</feature>
<evidence type="ECO:0000313" key="8">
    <source>
        <dbReference type="Proteomes" id="UP000295621"/>
    </source>
</evidence>
<dbReference type="InterPro" id="IPR011701">
    <property type="entry name" value="MFS"/>
</dbReference>
<dbReference type="InterPro" id="IPR052528">
    <property type="entry name" value="Sugar_transport-like"/>
</dbReference>
<dbReference type="AlphaFoldDB" id="A0A4R4RRZ1"/>
<feature type="domain" description="Major facilitator superfamily (MFS) profile" evidence="6">
    <location>
        <begin position="4"/>
        <end position="390"/>
    </location>
</feature>
<dbReference type="Pfam" id="PF07690">
    <property type="entry name" value="MFS_1"/>
    <property type="match status" value="1"/>
</dbReference>
<dbReference type="PANTHER" id="PTHR23526:SF4">
    <property type="entry name" value="INTEGRAL MEMBRANE TRANSPORT PROTEIN"/>
    <property type="match status" value="1"/>
</dbReference>
<evidence type="ECO:0000256" key="4">
    <source>
        <dbReference type="ARBA" id="ARBA00023136"/>
    </source>
</evidence>
<dbReference type="PANTHER" id="PTHR23526">
    <property type="entry name" value="INTEGRAL MEMBRANE TRANSPORT PROTEIN-RELATED"/>
    <property type="match status" value="1"/>
</dbReference>
<evidence type="ECO:0000259" key="6">
    <source>
        <dbReference type="PROSITE" id="PS50850"/>
    </source>
</evidence>
<keyword evidence="3 5" id="KW-1133">Transmembrane helix</keyword>
<feature type="transmembrane region" description="Helical" evidence="5">
    <location>
        <begin position="344"/>
        <end position="368"/>
    </location>
</feature>
<feature type="transmembrane region" description="Helical" evidence="5">
    <location>
        <begin position="275"/>
        <end position="294"/>
    </location>
</feature>
<feature type="transmembrane region" description="Helical" evidence="5">
    <location>
        <begin position="213"/>
        <end position="235"/>
    </location>
</feature>
<evidence type="ECO:0000313" key="7">
    <source>
        <dbReference type="EMBL" id="TDC52771.1"/>
    </source>
</evidence>
<reference evidence="7 8" key="1">
    <citation type="submission" date="2019-02" db="EMBL/GenBank/DDBJ databases">
        <title>Draft genome sequences of novel Actinobacteria.</title>
        <authorList>
            <person name="Sahin N."/>
            <person name="Ay H."/>
            <person name="Saygin H."/>
        </authorList>
    </citation>
    <scope>NUCLEOTIDE SEQUENCE [LARGE SCALE GENOMIC DNA]</scope>
    <source>
        <strain evidence="7 8">KC603</strain>
    </source>
</reference>
<feature type="transmembrane region" description="Helical" evidence="5">
    <location>
        <begin position="70"/>
        <end position="93"/>
    </location>
</feature>
<dbReference type="OrthoDB" id="4612864at2"/>
<feature type="transmembrane region" description="Helical" evidence="5">
    <location>
        <begin position="300"/>
        <end position="323"/>
    </location>
</feature>
<comment type="subcellular location">
    <subcellularLocation>
        <location evidence="1">Cell membrane</location>
        <topology evidence="1">Multi-pass membrane protein</topology>
    </subcellularLocation>
</comment>
<evidence type="ECO:0000256" key="1">
    <source>
        <dbReference type="ARBA" id="ARBA00004651"/>
    </source>
</evidence>
<dbReference type="InterPro" id="IPR020846">
    <property type="entry name" value="MFS_dom"/>
</dbReference>